<name>A0AA40S5Z3_9HYPH</name>
<keyword evidence="3" id="KW-0479">Metal-binding</keyword>
<feature type="chain" id="PRO_5041292161" evidence="8">
    <location>
        <begin position="23"/>
        <end position="560"/>
    </location>
</feature>
<comment type="similarity">
    <text evidence="1">Belongs to the tannase family.</text>
</comment>
<reference evidence="9 10" key="1">
    <citation type="submission" date="2020-08" db="EMBL/GenBank/DDBJ databases">
        <title>Genomic Encyclopedia of Type Strains, Phase IV (KMG-IV): sequencing the most valuable type-strain genomes for metagenomic binning, comparative biology and taxonomic classification.</title>
        <authorList>
            <person name="Goeker M."/>
        </authorList>
    </citation>
    <scope>NUCLEOTIDE SEQUENCE [LARGE SCALE GENOMIC DNA]</scope>
    <source>
        <strain evidence="9 10">DSM 11490</strain>
    </source>
</reference>
<keyword evidence="5 9" id="KW-0378">Hydrolase</keyword>
<organism evidence="9 10">
    <name type="scientific">Methylorubrum thiocyanatum</name>
    <dbReference type="NCBI Taxonomy" id="47958"/>
    <lineage>
        <taxon>Bacteria</taxon>
        <taxon>Pseudomonadati</taxon>
        <taxon>Pseudomonadota</taxon>
        <taxon>Alphaproteobacteria</taxon>
        <taxon>Hyphomicrobiales</taxon>
        <taxon>Methylobacteriaceae</taxon>
        <taxon>Methylorubrum</taxon>
    </lineage>
</organism>
<evidence type="ECO:0000256" key="5">
    <source>
        <dbReference type="ARBA" id="ARBA00022801"/>
    </source>
</evidence>
<dbReference type="Gene3D" id="3.40.50.1820">
    <property type="entry name" value="alpha/beta hydrolase"/>
    <property type="match status" value="1"/>
</dbReference>
<dbReference type="EMBL" id="JACJIB010000008">
    <property type="protein sequence ID" value="MBA8915218.1"/>
    <property type="molecule type" value="Genomic_DNA"/>
</dbReference>
<feature type="signal peptide" evidence="8">
    <location>
        <begin position="1"/>
        <end position="22"/>
    </location>
</feature>
<protein>
    <submittedName>
        <fullName evidence="9">Feruloyl esterase</fullName>
        <ecNumber evidence="9">3.1.1.73</ecNumber>
    </submittedName>
</protein>
<evidence type="ECO:0000256" key="1">
    <source>
        <dbReference type="ARBA" id="ARBA00006249"/>
    </source>
</evidence>
<dbReference type="AlphaFoldDB" id="A0AA40S5Z3"/>
<keyword evidence="4 8" id="KW-0732">Signal</keyword>
<dbReference type="Proteomes" id="UP000543554">
    <property type="component" value="Unassembled WGS sequence"/>
</dbReference>
<dbReference type="PANTHER" id="PTHR33938:SF15">
    <property type="entry name" value="FERULOYL ESTERASE B-RELATED"/>
    <property type="match status" value="1"/>
</dbReference>
<evidence type="ECO:0000256" key="2">
    <source>
        <dbReference type="ARBA" id="ARBA00022487"/>
    </source>
</evidence>
<proteinExistence type="inferred from homology"/>
<evidence type="ECO:0000313" key="10">
    <source>
        <dbReference type="Proteomes" id="UP000543554"/>
    </source>
</evidence>
<comment type="caution">
    <text evidence="9">The sequence shown here is derived from an EMBL/GenBank/DDBJ whole genome shotgun (WGS) entry which is preliminary data.</text>
</comment>
<keyword evidence="2" id="KW-0719">Serine esterase</keyword>
<dbReference type="InterPro" id="IPR011118">
    <property type="entry name" value="Tannase/feruloyl_esterase"/>
</dbReference>
<dbReference type="EC" id="3.1.1.73" evidence="9"/>
<gene>
    <name evidence="9" type="ORF">HNR51_004318</name>
</gene>
<evidence type="ECO:0000256" key="4">
    <source>
        <dbReference type="ARBA" id="ARBA00022729"/>
    </source>
</evidence>
<keyword evidence="6" id="KW-0106">Calcium</keyword>
<dbReference type="InterPro" id="IPR029058">
    <property type="entry name" value="AB_hydrolase_fold"/>
</dbReference>
<keyword evidence="7" id="KW-1015">Disulfide bond</keyword>
<evidence type="ECO:0000256" key="7">
    <source>
        <dbReference type="ARBA" id="ARBA00023157"/>
    </source>
</evidence>
<dbReference type="Pfam" id="PF07519">
    <property type="entry name" value="Tannase"/>
    <property type="match status" value="1"/>
</dbReference>
<evidence type="ECO:0000256" key="6">
    <source>
        <dbReference type="ARBA" id="ARBA00022837"/>
    </source>
</evidence>
<evidence type="ECO:0000256" key="3">
    <source>
        <dbReference type="ARBA" id="ARBA00022723"/>
    </source>
</evidence>
<accession>A0AA40S5Z3</accession>
<dbReference type="GO" id="GO:0046872">
    <property type="term" value="F:metal ion binding"/>
    <property type="evidence" value="ECO:0007669"/>
    <property type="project" value="UniProtKB-KW"/>
</dbReference>
<dbReference type="RefSeq" id="WP_182556264.1">
    <property type="nucleotide sequence ID" value="NZ_BPRF01000019.1"/>
</dbReference>
<sequence length="560" mass="60352">MSFTKHSVAALLALTVSAPSLGNDQSQARSHHRSPPDTATLASACSALAQVDLPGTRIERAEWQGPQVLKPDAFSAMTGSTRQYSRIGAQCFIRGIINPRTGADGKPYGIRFELRLPAQWNDKFLFQGGGGTDGFLAAALGSVPFQGSTATPALMRGYAVVSQDGGHDGTDTSFAQDQQARLDYAYASTGQVTTAAKQLIARFYGTPAHKSYFMGCSNGGREAMMAAQRYPTDFDGIVAGNPGFRLSYASIGEAWDSQQFMRIAPVNSQGQKIVANAFSQADLDLVSRAVVAQCDAKDGLEDGILNAWEQCSFRPSTLQCKPGQTQDCLSADKIDALTAVFEGAKNSRGENVYASWPWDAGINTPGWRMWKLGTSQTAQSNAINLTMGAAALRDYFMTPYDRSFDVLKFDFDRDVERVRQTAAINDADATFLTTFNARGGKMIVVQGVSDPVFSAHDIRDWYRRLERDMSDSAPGFARLFMVPGMTHCGGGSGLGDIDPLTALEQWTDEGVAPTQILAKGTLPGDTAPRSQPICSYPQMAVYRGGAERSAASFECRKPAE</sequence>
<dbReference type="PANTHER" id="PTHR33938">
    <property type="entry name" value="FERULOYL ESTERASE B-RELATED"/>
    <property type="match status" value="1"/>
</dbReference>
<dbReference type="SUPFAM" id="SSF53474">
    <property type="entry name" value="alpha/beta-Hydrolases"/>
    <property type="match status" value="1"/>
</dbReference>
<keyword evidence="10" id="KW-1185">Reference proteome</keyword>
<evidence type="ECO:0000256" key="8">
    <source>
        <dbReference type="SAM" id="SignalP"/>
    </source>
</evidence>
<dbReference type="GO" id="GO:0030600">
    <property type="term" value="F:feruloyl esterase activity"/>
    <property type="evidence" value="ECO:0007669"/>
    <property type="project" value="UniProtKB-EC"/>
</dbReference>
<evidence type="ECO:0000313" key="9">
    <source>
        <dbReference type="EMBL" id="MBA8915218.1"/>
    </source>
</evidence>